<feature type="transmembrane region" description="Helical" evidence="6">
    <location>
        <begin position="152"/>
        <end position="173"/>
    </location>
</feature>
<dbReference type="Pfam" id="PF00892">
    <property type="entry name" value="EamA"/>
    <property type="match status" value="2"/>
</dbReference>
<sequence>MPQTDSHAKADLVLLLVTLLAAAGWIFSKEALNGLAPLLFIGIRFSSAGLLLLVGNGRQLFSKLNKTQFKKSLATAFVMAGALLCWIHGLDQGKHMATGAFITSLGILLVPLLSWAIFSNKIPRATWISIPVAISGLALLSLQSGISADPGQLWYLAAAILFALHFTLISHLASGISASVLTGIQLLVVGISAISVSAFIEPWPISIENEIVGWLLASILLATSLRFTLQTYGQSLAPASHAALIMILEPVWTALAAAFWFSETMTWSQFFGCTLIFSALIVSRWHWVARLLQSLNRLRSIN</sequence>
<dbReference type="Proteomes" id="UP000244906">
    <property type="component" value="Unassembled WGS sequence"/>
</dbReference>
<keyword evidence="2" id="KW-1003">Cell membrane</keyword>
<dbReference type="GO" id="GO:0005886">
    <property type="term" value="C:plasma membrane"/>
    <property type="evidence" value="ECO:0007669"/>
    <property type="project" value="UniProtKB-SubCell"/>
</dbReference>
<comment type="subcellular location">
    <subcellularLocation>
        <location evidence="1">Cell membrane</location>
        <topology evidence="1">Multi-pass membrane protein</topology>
    </subcellularLocation>
</comment>
<reference evidence="8 9" key="1">
    <citation type="submission" date="2018-04" db="EMBL/GenBank/DDBJ databases">
        <title>Thalassorhabdus spongiae gen. nov., sp. nov., isolated from a marine sponge in South-West Iceland.</title>
        <authorList>
            <person name="Knobloch S."/>
            <person name="Daussin A."/>
            <person name="Johannsson R."/>
            <person name="Marteinsson V.T."/>
        </authorList>
    </citation>
    <scope>NUCLEOTIDE SEQUENCE [LARGE SCALE GENOMIC DNA]</scope>
    <source>
        <strain evidence="8 9">Hp12</strain>
    </source>
</reference>
<dbReference type="OrthoDB" id="8370318at2"/>
<feature type="transmembrane region" description="Helical" evidence="6">
    <location>
        <begin position="34"/>
        <end position="53"/>
    </location>
</feature>
<organism evidence="8 9">
    <name type="scientific">Pelagibaculum spongiae</name>
    <dbReference type="NCBI Taxonomy" id="2080658"/>
    <lineage>
        <taxon>Bacteria</taxon>
        <taxon>Pseudomonadati</taxon>
        <taxon>Pseudomonadota</taxon>
        <taxon>Gammaproteobacteria</taxon>
        <taxon>Oceanospirillales</taxon>
        <taxon>Pelagibaculum</taxon>
    </lineage>
</organism>
<evidence type="ECO:0000313" key="8">
    <source>
        <dbReference type="EMBL" id="PVZ65770.1"/>
    </source>
</evidence>
<feature type="transmembrane region" description="Helical" evidence="6">
    <location>
        <begin position="267"/>
        <end position="287"/>
    </location>
</feature>
<feature type="domain" description="EamA" evidence="7">
    <location>
        <begin position="151"/>
        <end position="282"/>
    </location>
</feature>
<dbReference type="Gene3D" id="1.10.3730.20">
    <property type="match status" value="2"/>
</dbReference>
<feature type="transmembrane region" description="Helical" evidence="6">
    <location>
        <begin position="12"/>
        <end position="28"/>
    </location>
</feature>
<gene>
    <name evidence="8" type="ORF">DC094_17465</name>
</gene>
<evidence type="ECO:0000256" key="6">
    <source>
        <dbReference type="SAM" id="Phobius"/>
    </source>
</evidence>
<accession>A0A2V1GYP0</accession>
<dbReference type="PANTHER" id="PTHR42920">
    <property type="entry name" value="OS03G0707200 PROTEIN-RELATED"/>
    <property type="match status" value="1"/>
</dbReference>
<evidence type="ECO:0000256" key="4">
    <source>
        <dbReference type="ARBA" id="ARBA00022989"/>
    </source>
</evidence>
<dbReference type="InterPro" id="IPR037185">
    <property type="entry name" value="EmrE-like"/>
</dbReference>
<comment type="caution">
    <text evidence="8">The sequence shown here is derived from an EMBL/GenBank/DDBJ whole genome shotgun (WGS) entry which is preliminary data.</text>
</comment>
<feature type="transmembrane region" description="Helical" evidence="6">
    <location>
        <begin position="125"/>
        <end position="146"/>
    </location>
</feature>
<feature type="transmembrane region" description="Helical" evidence="6">
    <location>
        <begin position="180"/>
        <end position="199"/>
    </location>
</feature>
<keyword evidence="5 6" id="KW-0472">Membrane</keyword>
<evidence type="ECO:0000256" key="2">
    <source>
        <dbReference type="ARBA" id="ARBA00022475"/>
    </source>
</evidence>
<dbReference type="InterPro" id="IPR000620">
    <property type="entry name" value="EamA_dom"/>
</dbReference>
<feature type="transmembrane region" description="Helical" evidence="6">
    <location>
        <begin position="211"/>
        <end position="229"/>
    </location>
</feature>
<feature type="domain" description="EamA" evidence="7">
    <location>
        <begin position="9"/>
        <end position="141"/>
    </location>
</feature>
<dbReference type="SUPFAM" id="SSF103481">
    <property type="entry name" value="Multidrug resistance efflux transporter EmrE"/>
    <property type="match status" value="2"/>
</dbReference>
<proteinExistence type="predicted"/>
<dbReference type="InterPro" id="IPR051258">
    <property type="entry name" value="Diverse_Substrate_Transporter"/>
</dbReference>
<keyword evidence="3 6" id="KW-0812">Transmembrane</keyword>
<dbReference type="AlphaFoldDB" id="A0A2V1GYP0"/>
<name>A0A2V1GYP0_9GAMM</name>
<feature type="transmembrane region" description="Helical" evidence="6">
    <location>
        <begin position="241"/>
        <end position="261"/>
    </location>
</feature>
<evidence type="ECO:0000256" key="5">
    <source>
        <dbReference type="ARBA" id="ARBA00023136"/>
    </source>
</evidence>
<evidence type="ECO:0000259" key="7">
    <source>
        <dbReference type="Pfam" id="PF00892"/>
    </source>
</evidence>
<evidence type="ECO:0000313" key="9">
    <source>
        <dbReference type="Proteomes" id="UP000244906"/>
    </source>
</evidence>
<keyword evidence="4 6" id="KW-1133">Transmembrane helix</keyword>
<protein>
    <submittedName>
        <fullName evidence="8">EamA family transporter</fullName>
    </submittedName>
</protein>
<keyword evidence="9" id="KW-1185">Reference proteome</keyword>
<feature type="transmembrane region" description="Helical" evidence="6">
    <location>
        <begin position="96"/>
        <end position="118"/>
    </location>
</feature>
<dbReference type="EMBL" id="QDDL01000009">
    <property type="protein sequence ID" value="PVZ65770.1"/>
    <property type="molecule type" value="Genomic_DNA"/>
</dbReference>
<evidence type="ECO:0000256" key="1">
    <source>
        <dbReference type="ARBA" id="ARBA00004651"/>
    </source>
</evidence>
<dbReference type="PANTHER" id="PTHR42920:SF5">
    <property type="entry name" value="EAMA DOMAIN-CONTAINING PROTEIN"/>
    <property type="match status" value="1"/>
</dbReference>
<evidence type="ECO:0000256" key="3">
    <source>
        <dbReference type="ARBA" id="ARBA00022692"/>
    </source>
</evidence>
<feature type="transmembrane region" description="Helical" evidence="6">
    <location>
        <begin position="73"/>
        <end position="90"/>
    </location>
</feature>